<dbReference type="InterPro" id="IPR046530">
    <property type="entry name" value="BIM1-like_dom"/>
</dbReference>
<feature type="chain" id="PRO_5042205186" description="Copper acquisition factor BIM1-like domain-containing protein" evidence="1">
    <location>
        <begin position="21"/>
        <end position="195"/>
    </location>
</feature>
<evidence type="ECO:0000256" key="1">
    <source>
        <dbReference type="SAM" id="SignalP"/>
    </source>
</evidence>
<sequence length="195" mass="20552">MKYALLVASAFAHIHLMNLAARGLNKTTIGNEDEEGESTGPCGANNGVPLTVPTVRTSEPLKFTAVLQQADDAAQVWVYGAVGDNPKLGTTAANFTTLLYSYNSTKGENLNISLDFTQLSGVSAAGTTPVTLQFVQLSNEKPPATRFICADLTVGGNGPFDVVTDLTNATPKPTVSNSAKSIEKWLFTAILGFII</sequence>
<feature type="signal peptide" evidence="1">
    <location>
        <begin position="1"/>
        <end position="20"/>
    </location>
</feature>
<organism evidence="3 4">
    <name type="scientific">Boothiomyces macroporosus</name>
    <dbReference type="NCBI Taxonomy" id="261099"/>
    <lineage>
        <taxon>Eukaryota</taxon>
        <taxon>Fungi</taxon>
        <taxon>Fungi incertae sedis</taxon>
        <taxon>Chytridiomycota</taxon>
        <taxon>Chytridiomycota incertae sedis</taxon>
        <taxon>Chytridiomycetes</taxon>
        <taxon>Rhizophydiales</taxon>
        <taxon>Terramycetaceae</taxon>
        <taxon>Boothiomyces</taxon>
    </lineage>
</organism>
<evidence type="ECO:0000313" key="3">
    <source>
        <dbReference type="EMBL" id="KAJ3258957.1"/>
    </source>
</evidence>
<feature type="domain" description="Copper acquisition factor BIM1-like" evidence="2">
    <location>
        <begin position="32"/>
        <end position="155"/>
    </location>
</feature>
<dbReference type="AlphaFoldDB" id="A0AAD5Y967"/>
<evidence type="ECO:0000259" key="2">
    <source>
        <dbReference type="Pfam" id="PF20238"/>
    </source>
</evidence>
<proteinExistence type="predicted"/>
<keyword evidence="1" id="KW-0732">Signal</keyword>
<dbReference type="EMBL" id="JADGKB010000022">
    <property type="protein sequence ID" value="KAJ3258957.1"/>
    <property type="molecule type" value="Genomic_DNA"/>
</dbReference>
<name>A0AAD5Y967_9FUNG</name>
<keyword evidence="4" id="KW-1185">Reference proteome</keyword>
<reference evidence="3" key="1">
    <citation type="submission" date="2020-05" db="EMBL/GenBank/DDBJ databases">
        <title>Phylogenomic resolution of chytrid fungi.</title>
        <authorList>
            <person name="Stajich J.E."/>
            <person name="Amses K."/>
            <person name="Simmons R."/>
            <person name="Seto K."/>
            <person name="Myers J."/>
            <person name="Bonds A."/>
            <person name="Quandt C.A."/>
            <person name="Barry K."/>
            <person name="Liu P."/>
            <person name="Grigoriev I."/>
            <person name="Longcore J.E."/>
            <person name="James T.Y."/>
        </authorList>
    </citation>
    <scope>NUCLEOTIDE SEQUENCE</scope>
    <source>
        <strain evidence="3">PLAUS21</strain>
    </source>
</reference>
<dbReference type="Pfam" id="PF20238">
    <property type="entry name" value="BIM1-like_dom"/>
    <property type="match status" value="1"/>
</dbReference>
<comment type="caution">
    <text evidence="3">The sequence shown here is derived from an EMBL/GenBank/DDBJ whole genome shotgun (WGS) entry which is preliminary data.</text>
</comment>
<accession>A0AAD5Y967</accession>
<dbReference type="Proteomes" id="UP001210925">
    <property type="component" value="Unassembled WGS sequence"/>
</dbReference>
<evidence type="ECO:0000313" key="4">
    <source>
        <dbReference type="Proteomes" id="UP001210925"/>
    </source>
</evidence>
<protein>
    <recommendedName>
        <fullName evidence="2">Copper acquisition factor BIM1-like domain-containing protein</fullName>
    </recommendedName>
</protein>
<gene>
    <name evidence="3" type="ORF">HK103_003098</name>
</gene>